<dbReference type="RefSeq" id="WP_184113493.1">
    <property type="nucleotide sequence ID" value="NZ_JACHNY010000003.1"/>
</dbReference>
<dbReference type="SUPFAM" id="SSF55781">
    <property type="entry name" value="GAF domain-like"/>
    <property type="match status" value="1"/>
</dbReference>
<organism evidence="3 4">
    <name type="scientific">Sphingomonas abaci</name>
    <dbReference type="NCBI Taxonomy" id="237611"/>
    <lineage>
        <taxon>Bacteria</taxon>
        <taxon>Pseudomonadati</taxon>
        <taxon>Pseudomonadota</taxon>
        <taxon>Alphaproteobacteria</taxon>
        <taxon>Sphingomonadales</taxon>
        <taxon>Sphingomonadaceae</taxon>
        <taxon>Sphingomonas</taxon>
    </lineage>
</organism>
<gene>
    <name evidence="3" type="ORF">GGQ96_001675</name>
</gene>
<dbReference type="SUPFAM" id="SSF55073">
    <property type="entry name" value="Nucleotide cyclase"/>
    <property type="match status" value="1"/>
</dbReference>
<dbReference type="CDD" id="cd01949">
    <property type="entry name" value="GGDEF"/>
    <property type="match status" value="1"/>
</dbReference>
<name>A0A7W7AK55_9SPHN</name>
<dbReference type="Proteomes" id="UP000574769">
    <property type="component" value="Unassembled WGS sequence"/>
</dbReference>
<dbReference type="InterPro" id="IPR029787">
    <property type="entry name" value="Nucleotide_cyclase"/>
</dbReference>
<feature type="domain" description="PAC" evidence="1">
    <location>
        <begin position="253"/>
        <end position="304"/>
    </location>
</feature>
<dbReference type="InterPro" id="IPR000700">
    <property type="entry name" value="PAS-assoc_C"/>
</dbReference>
<proteinExistence type="predicted"/>
<dbReference type="Gene3D" id="3.30.450.40">
    <property type="match status" value="1"/>
</dbReference>
<dbReference type="NCBIfam" id="TIGR00254">
    <property type="entry name" value="GGDEF"/>
    <property type="match status" value="1"/>
</dbReference>
<evidence type="ECO:0000259" key="2">
    <source>
        <dbReference type="PROSITE" id="PS50887"/>
    </source>
</evidence>
<dbReference type="Gene3D" id="3.30.70.270">
    <property type="match status" value="1"/>
</dbReference>
<dbReference type="InterPro" id="IPR000160">
    <property type="entry name" value="GGDEF_dom"/>
</dbReference>
<keyword evidence="4" id="KW-1185">Reference proteome</keyword>
<dbReference type="Pfam" id="PF01590">
    <property type="entry name" value="GAF"/>
    <property type="match status" value="1"/>
</dbReference>
<dbReference type="SMART" id="SM00267">
    <property type="entry name" value="GGDEF"/>
    <property type="match status" value="1"/>
</dbReference>
<evidence type="ECO:0000313" key="4">
    <source>
        <dbReference type="Proteomes" id="UP000574769"/>
    </source>
</evidence>
<reference evidence="3 4" key="1">
    <citation type="submission" date="2020-08" db="EMBL/GenBank/DDBJ databases">
        <title>Genomic Encyclopedia of Type Strains, Phase IV (KMG-IV): sequencing the most valuable type-strain genomes for metagenomic binning, comparative biology and taxonomic classification.</title>
        <authorList>
            <person name="Goeker M."/>
        </authorList>
    </citation>
    <scope>NUCLEOTIDE SEQUENCE [LARGE SCALE GENOMIC DNA]</scope>
    <source>
        <strain evidence="3 4">DSM 15867</strain>
    </source>
</reference>
<evidence type="ECO:0000313" key="3">
    <source>
        <dbReference type="EMBL" id="MBB4617547.1"/>
    </source>
</evidence>
<dbReference type="AlphaFoldDB" id="A0A7W7AK55"/>
<dbReference type="InterPro" id="IPR003018">
    <property type="entry name" value="GAF"/>
</dbReference>
<dbReference type="InterPro" id="IPR035965">
    <property type="entry name" value="PAS-like_dom_sf"/>
</dbReference>
<dbReference type="InterPro" id="IPR043128">
    <property type="entry name" value="Rev_trsase/Diguanyl_cyclase"/>
</dbReference>
<dbReference type="InterPro" id="IPR052155">
    <property type="entry name" value="Biofilm_reg_signaling"/>
</dbReference>
<dbReference type="PANTHER" id="PTHR44757">
    <property type="entry name" value="DIGUANYLATE CYCLASE DGCP"/>
    <property type="match status" value="1"/>
</dbReference>
<feature type="domain" description="GGDEF" evidence="2">
    <location>
        <begin position="336"/>
        <end position="468"/>
    </location>
</feature>
<dbReference type="PANTHER" id="PTHR44757:SF2">
    <property type="entry name" value="BIOFILM ARCHITECTURE MAINTENANCE PROTEIN MBAA"/>
    <property type="match status" value="1"/>
</dbReference>
<dbReference type="EMBL" id="JACHNY010000003">
    <property type="protein sequence ID" value="MBB4617547.1"/>
    <property type="molecule type" value="Genomic_DNA"/>
</dbReference>
<evidence type="ECO:0000259" key="1">
    <source>
        <dbReference type="PROSITE" id="PS50113"/>
    </source>
</evidence>
<dbReference type="InterPro" id="IPR029016">
    <property type="entry name" value="GAF-like_dom_sf"/>
</dbReference>
<dbReference type="Pfam" id="PF00990">
    <property type="entry name" value="GGDEF"/>
    <property type="match status" value="1"/>
</dbReference>
<accession>A0A7W7AK55</accession>
<dbReference type="SUPFAM" id="SSF55785">
    <property type="entry name" value="PYP-like sensor domain (PAS domain)"/>
    <property type="match status" value="1"/>
</dbReference>
<dbReference type="Gene3D" id="3.30.450.20">
    <property type="entry name" value="PAS domain"/>
    <property type="match status" value="1"/>
</dbReference>
<sequence length="507" mass="54863">MPETTDDACRVRAVAALDLAGSPPQTEFEALAALAAQLLDCPIGMITLLDRDRQWVAASCGTDISQTPRSEAFCNYTIRSNHVMEIKDATIDPRFANVPLVTGPMAARAYAGLAVSARDPQTGRVVPVGAVCALDTHVRDFAAAHRDALTHLCKLTEALFAVRALKRQAEIQADHLRRSDQIFRQAERMAEMGSWRLDFETDTLVWSDGVYGIYDLPLGAPMARQVALSHFPAPSRAVAVAAMTDTMRTGVPFDLELDFVSNSGVRRRVQSVGELETSNGRPVALVGVLQDVTARHDLEESLRRSAAIDDLTGVANRAAFNEALAHWTDVARDDGTPLQLALIDLDRFKLINDCHGHLAGDAVLRAFGRRLQRVHAVDAFPARIGGDEFALILRGATALQAPELIPRLLAALKVPVRTDAGIIPVSGTIGYAPFDLAEDSLHGFIHRADSALYQAKRTKRGSARAWTPRLEGHGSLKTDPPLSAMELSAWPGQMPGASVFQDRPSAA</sequence>
<comment type="caution">
    <text evidence="3">The sequence shown here is derived from an EMBL/GenBank/DDBJ whole genome shotgun (WGS) entry which is preliminary data.</text>
</comment>
<dbReference type="PROSITE" id="PS50887">
    <property type="entry name" value="GGDEF"/>
    <property type="match status" value="1"/>
</dbReference>
<protein>
    <submittedName>
        <fullName evidence="3">Diguanylate cyclase (GGDEF)-like protein</fullName>
    </submittedName>
</protein>
<dbReference type="PROSITE" id="PS50113">
    <property type="entry name" value="PAC"/>
    <property type="match status" value="1"/>
</dbReference>